<proteinExistence type="predicted"/>
<dbReference type="AlphaFoldDB" id="A0ABD5T748"/>
<keyword evidence="6" id="KW-1185">Reference proteome</keyword>
<protein>
    <submittedName>
        <fullName evidence="2">Uncharacterized protein</fullName>
    </submittedName>
</protein>
<evidence type="ECO:0000313" key="5">
    <source>
        <dbReference type="EMBL" id="MFC6787955.1"/>
    </source>
</evidence>
<comment type="caution">
    <text evidence="2">The sequence shown here is derived from an EMBL/GenBank/DDBJ whole genome shotgun (WGS) entry which is preliminary data.</text>
</comment>
<dbReference type="Proteomes" id="UP001596443">
    <property type="component" value="Unassembled WGS sequence"/>
</dbReference>
<accession>A0ABD5T748</accession>
<dbReference type="EMBL" id="JBHSWX010000011">
    <property type="protein sequence ID" value="MFC6785068.1"/>
    <property type="molecule type" value="Genomic_DNA"/>
</dbReference>
<reference evidence="6" key="2">
    <citation type="journal article" date="2019" name="Int. J. Syst. Evol. Microbiol.">
        <title>The Global Catalogue of Microorganisms (GCM) 10K type strain sequencing project: providing services to taxonomists for standard genome sequencing and annotation.</title>
        <authorList>
            <consortium name="The Broad Institute Genomics Platform"/>
            <consortium name="The Broad Institute Genome Sequencing Center for Infectious Disease"/>
            <person name="Wu L."/>
            <person name="Ma J."/>
        </authorList>
    </citation>
    <scope>NUCLEOTIDE SEQUENCE [LARGE SCALE GENOMIC DNA]</scope>
    <source>
        <strain evidence="6">SYNS20</strain>
    </source>
</reference>
<dbReference type="EMBL" id="JBHSWX010000012">
    <property type="protein sequence ID" value="MFC6787875.1"/>
    <property type="molecule type" value="Genomic_DNA"/>
</dbReference>
<evidence type="ECO:0000313" key="4">
    <source>
        <dbReference type="EMBL" id="MFC6787916.1"/>
    </source>
</evidence>
<reference evidence="2" key="1">
    <citation type="journal article" date="2014" name="Int. J. Syst. Evol. Microbiol.">
        <title>Complete genome sequence of Corynebacterium casei LMG S-19264T (=DSM 44701T), isolated from a smear-ripened cheese.</title>
        <authorList>
            <consortium name="US DOE Joint Genome Institute (JGI-PGF)"/>
            <person name="Walter F."/>
            <person name="Albersmeier A."/>
            <person name="Kalinowski J."/>
            <person name="Ruckert C."/>
        </authorList>
    </citation>
    <scope>NUCLEOTIDE SEQUENCE [LARGE SCALE GENOMIC DNA]</scope>
    <source>
        <strain evidence="2">NBRC 112888</strain>
    </source>
</reference>
<dbReference type="EMBL" id="JBHSWX010000012">
    <property type="protein sequence ID" value="MFC6787916.1"/>
    <property type="molecule type" value="Genomic_DNA"/>
</dbReference>
<sequence length="169" mass="19279">MPRNQQSKSNDSAQLSVRCDAELKEDYQDVLDERGDSMSDDLRRHMEAVVRRERGRDTSDEFRPDDDTLARVYDALLAFANEDLKLTLDHYDSAVANEADVKKGSLDAFTHRLQREGYVNLSGDGPSVRHSKTYVRVKPPAADPDEWIHRHRTVAERREARRGGVPADD</sequence>
<dbReference type="GeneID" id="81211099"/>
<evidence type="ECO:0000313" key="3">
    <source>
        <dbReference type="EMBL" id="MFC6787875.1"/>
    </source>
</evidence>
<name>A0ABD5T748_9EURY</name>
<organism evidence="2 6">
    <name type="scientific">Halobaculum halobium</name>
    <dbReference type="NCBI Taxonomy" id="3032281"/>
    <lineage>
        <taxon>Archaea</taxon>
        <taxon>Methanobacteriati</taxon>
        <taxon>Methanobacteriota</taxon>
        <taxon>Stenosarchaea group</taxon>
        <taxon>Halobacteria</taxon>
        <taxon>Halobacteriales</taxon>
        <taxon>Haloferacaceae</taxon>
        <taxon>Halobaculum</taxon>
    </lineage>
</organism>
<gene>
    <name evidence="1" type="ORF">ACFQFD_03455</name>
    <name evidence="2" type="ORF">ACFQFD_03990</name>
    <name evidence="3" type="ORF">ACFQFD_18295</name>
    <name evidence="4" type="ORF">ACFQFD_18500</name>
    <name evidence="5" type="ORF">ACFQFD_18695</name>
</gene>
<dbReference type="EMBL" id="JBHSWX010000012">
    <property type="protein sequence ID" value="MFC6787955.1"/>
    <property type="molecule type" value="Genomic_DNA"/>
</dbReference>
<reference evidence="2" key="3">
    <citation type="submission" date="2024-09" db="EMBL/GenBank/DDBJ databases">
        <authorList>
            <person name="Sun Q."/>
        </authorList>
    </citation>
    <scope>NUCLEOTIDE SEQUENCE</scope>
    <source>
        <strain evidence="2">NBRC 112888</strain>
    </source>
</reference>
<dbReference type="RefSeq" id="WP_284062007.1">
    <property type="nucleotide sequence ID" value="NZ_CP126158.1"/>
</dbReference>
<evidence type="ECO:0000313" key="6">
    <source>
        <dbReference type="Proteomes" id="UP001596443"/>
    </source>
</evidence>
<evidence type="ECO:0000313" key="1">
    <source>
        <dbReference type="EMBL" id="MFC6785068.1"/>
    </source>
</evidence>
<evidence type="ECO:0000313" key="2">
    <source>
        <dbReference type="EMBL" id="MFC6785163.1"/>
    </source>
</evidence>
<dbReference type="EMBL" id="JBHSWX010000012">
    <property type="protein sequence ID" value="MFC6785163.1"/>
    <property type="molecule type" value="Genomic_DNA"/>
</dbReference>